<dbReference type="AlphaFoldDB" id="A0A3B4B723"/>
<accession>A0A3B4B723</accession>
<evidence type="ECO:0000256" key="1">
    <source>
        <dbReference type="ARBA" id="ARBA00010090"/>
    </source>
</evidence>
<name>A0A3B4B723_9GOBI</name>
<evidence type="ECO:0000313" key="4">
    <source>
        <dbReference type="Proteomes" id="UP000261520"/>
    </source>
</evidence>
<feature type="transmembrane region" description="Helical" evidence="2">
    <location>
        <begin position="319"/>
        <end position="339"/>
    </location>
</feature>
<dbReference type="InterPro" id="IPR008405">
    <property type="entry name" value="ApoL"/>
</dbReference>
<sequence length="560" mass="62087">NEKYLFTICSHAILFVCRIELEKALGDYASLTFSSINTIKSFVNTSSEWIREREEEECVLGNIPEKASDIRNRFNQVKKSKTKGTAFLAFWKYVGDGIVPGRASNKQAEEEKKLQMELEALMHRSQKGLNEMIIFLEAVEKLAVTSVHVFDQSLGVQLSEETDLESAKKIIFVAGIIGPLLLLFKRDNKSFFRAKVHNVEVMKSQLNQYILTIKHICGAFKKWLFHSSVADLCLNKPTFFLKPEVSEDDVEKMLINVNTLDQIRKDKHFRMVYLFQDEHRTFIETFTERSERMLHVLDELEPSAENLDRVNFGSRVSNVVGGSVGVVGGGLAIAGLALIPVTAGVSLGLAIAGAATAGVTGANSFITMVTEKVYSSRQKNNATETFKRFMKDVDDLQNCLKNTINNHFSSKENSDIVKALKMTSKGVTMMKSIDAIIDSVAAVKAATSGKALCQAASDVPELGQAALKGPLAMSKAARTGFIAVNALFIGVDVFVIASESMSLSRGSETETSKWIRARAALWRSEVQSYQRICDSLEKGQKLLEKKQVLQVPFYVSDVMA</sequence>
<dbReference type="GO" id="GO:0042157">
    <property type="term" value="P:lipoprotein metabolic process"/>
    <property type="evidence" value="ECO:0007669"/>
    <property type="project" value="InterPro"/>
</dbReference>
<dbReference type="GO" id="GO:0005576">
    <property type="term" value="C:extracellular region"/>
    <property type="evidence" value="ECO:0007669"/>
    <property type="project" value="InterPro"/>
</dbReference>
<evidence type="ECO:0000313" key="3">
    <source>
        <dbReference type="Ensembl" id="ENSPMGP00000024344.1"/>
    </source>
</evidence>
<evidence type="ECO:0000256" key="2">
    <source>
        <dbReference type="SAM" id="Phobius"/>
    </source>
</evidence>
<dbReference type="Proteomes" id="UP000261520">
    <property type="component" value="Unplaced"/>
</dbReference>
<dbReference type="PANTHER" id="PTHR14096">
    <property type="entry name" value="APOLIPOPROTEIN L"/>
    <property type="match status" value="1"/>
</dbReference>
<proteinExistence type="inferred from homology"/>
<dbReference type="Ensembl" id="ENSPMGT00000025939.1">
    <property type="protein sequence ID" value="ENSPMGP00000024344.1"/>
    <property type="gene ID" value="ENSPMGG00000019691.1"/>
</dbReference>
<dbReference type="GO" id="GO:0008289">
    <property type="term" value="F:lipid binding"/>
    <property type="evidence" value="ECO:0007669"/>
    <property type="project" value="InterPro"/>
</dbReference>
<feature type="transmembrane region" description="Helical" evidence="2">
    <location>
        <begin position="345"/>
        <end position="369"/>
    </location>
</feature>
<dbReference type="Pfam" id="PF05461">
    <property type="entry name" value="ApoL"/>
    <property type="match status" value="1"/>
</dbReference>
<feature type="transmembrane region" description="Helical" evidence="2">
    <location>
        <begin position="476"/>
        <end position="497"/>
    </location>
</feature>
<dbReference type="GO" id="GO:0016020">
    <property type="term" value="C:membrane"/>
    <property type="evidence" value="ECO:0007669"/>
    <property type="project" value="TreeGrafter"/>
</dbReference>
<reference evidence="3" key="1">
    <citation type="submission" date="2025-08" db="UniProtKB">
        <authorList>
            <consortium name="Ensembl"/>
        </authorList>
    </citation>
    <scope>IDENTIFICATION</scope>
</reference>
<keyword evidence="2" id="KW-0812">Transmembrane</keyword>
<dbReference type="GO" id="GO:0006869">
    <property type="term" value="P:lipid transport"/>
    <property type="evidence" value="ECO:0007669"/>
    <property type="project" value="InterPro"/>
</dbReference>
<dbReference type="PANTHER" id="PTHR14096:SF57">
    <property type="entry name" value="APOLIPOPROTEIN L4"/>
    <property type="match status" value="1"/>
</dbReference>
<keyword evidence="2" id="KW-0472">Membrane</keyword>
<keyword evidence="4" id="KW-1185">Reference proteome</keyword>
<reference evidence="3" key="2">
    <citation type="submission" date="2025-09" db="UniProtKB">
        <authorList>
            <consortium name="Ensembl"/>
        </authorList>
    </citation>
    <scope>IDENTIFICATION</scope>
</reference>
<organism evidence="3 4">
    <name type="scientific">Periophthalmus magnuspinnatus</name>
    <dbReference type="NCBI Taxonomy" id="409849"/>
    <lineage>
        <taxon>Eukaryota</taxon>
        <taxon>Metazoa</taxon>
        <taxon>Chordata</taxon>
        <taxon>Craniata</taxon>
        <taxon>Vertebrata</taxon>
        <taxon>Euteleostomi</taxon>
        <taxon>Actinopterygii</taxon>
        <taxon>Neopterygii</taxon>
        <taxon>Teleostei</taxon>
        <taxon>Neoteleostei</taxon>
        <taxon>Acanthomorphata</taxon>
        <taxon>Gobiaria</taxon>
        <taxon>Gobiiformes</taxon>
        <taxon>Gobioidei</taxon>
        <taxon>Gobiidae</taxon>
        <taxon>Oxudercinae</taxon>
        <taxon>Periophthalmus</taxon>
    </lineage>
</organism>
<protein>
    <submittedName>
        <fullName evidence="3">Uncharacterized protein</fullName>
    </submittedName>
</protein>
<dbReference type="STRING" id="409849.ENSPMGP00000024344"/>
<comment type="similarity">
    <text evidence="1">Belongs to the apolipoprotein L family.</text>
</comment>
<keyword evidence="2" id="KW-1133">Transmembrane helix</keyword>